<keyword evidence="2" id="KW-1185">Reference proteome</keyword>
<comment type="caution">
    <text evidence="1">The sequence shown here is derived from an EMBL/GenBank/DDBJ whole genome shotgun (WGS) entry which is preliminary data.</text>
</comment>
<reference evidence="1 2" key="1">
    <citation type="submission" date="2019-05" db="EMBL/GenBank/DDBJ databases">
        <title>Another draft genome of Portunus trituberculatus and its Hox gene families provides insights of decapod evolution.</title>
        <authorList>
            <person name="Jeong J.-H."/>
            <person name="Song I."/>
            <person name="Kim S."/>
            <person name="Choi T."/>
            <person name="Kim D."/>
            <person name="Ryu S."/>
            <person name="Kim W."/>
        </authorList>
    </citation>
    <scope>NUCLEOTIDE SEQUENCE [LARGE SCALE GENOMIC DNA]</scope>
    <source>
        <tissue evidence="1">Muscle</tissue>
    </source>
</reference>
<gene>
    <name evidence="1" type="ORF">E2C01_037146</name>
</gene>
<sequence length="75" mass="8714">MTEWPLEVQKEESEPLLLVHVRQTSELNGKITCCLKKQTTQSKTETKRRLVSAWPGWAENSVIVLCCTRWAGHRY</sequence>
<protein>
    <submittedName>
        <fullName evidence="1">Uncharacterized protein</fullName>
    </submittedName>
</protein>
<dbReference type="Proteomes" id="UP000324222">
    <property type="component" value="Unassembled WGS sequence"/>
</dbReference>
<evidence type="ECO:0000313" key="2">
    <source>
        <dbReference type="Proteomes" id="UP000324222"/>
    </source>
</evidence>
<accession>A0A5B7FDV3</accession>
<dbReference type="EMBL" id="VSRR010005856">
    <property type="protein sequence ID" value="MPC43496.1"/>
    <property type="molecule type" value="Genomic_DNA"/>
</dbReference>
<evidence type="ECO:0000313" key="1">
    <source>
        <dbReference type="EMBL" id="MPC43496.1"/>
    </source>
</evidence>
<organism evidence="1 2">
    <name type="scientific">Portunus trituberculatus</name>
    <name type="common">Swimming crab</name>
    <name type="synonym">Neptunus trituberculatus</name>
    <dbReference type="NCBI Taxonomy" id="210409"/>
    <lineage>
        <taxon>Eukaryota</taxon>
        <taxon>Metazoa</taxon>
        <taxon>Ecdysozoa</taxon>
        <taxon>Arthropoda</taxon>
        <taxon>Crustacea</taxon>
        <taxon>Multicrustacea</taxon>
        <taxon>Malacostraca</taxon>
        <taxon>Eumalacostraca</taxon>
        <taxon>Eucarida</taxon>
        <taxon>Decapoda</taxon>
        <taxon>Pleocyemata</taxon>
        <taxon>Brachyura</taxon>
        <taxon>Eubrachyura</taxon>
        <taxon>Portunoidea</taxon>
        <taxon>Portunidae</taxon>
        <taxon>Portuninae</taxon>
        <taxon>Portunus</taxon>
    </lineage>
</organism>
<name>A0A5B7FDV3_PORTR</name>
<dbReference type="AlphaFoldDB" id="A0A5B7FDV3"/>
<proteinExistence type="predicted"/>